<proteinExistence type="predicted"/>
<comment type="caution">
    <text evidence="1">The sequence shown here is derived from an EMBL/GenBank/DDBJ whole genome shotgun (WGS) entry which is preliminary data.</text>
</comment>
<accession>A0A315XJZ7</accession>
<dbReference type="AlphaFoldDB" id="A0A315XJZ7"/>
<gene>
    <name evidence="1" type="ORF">MBBTH_18720</name>
</gene>
<sequence length="34" mass="4087">MIEMKDIDGEPHVIVPKNIWDRMWDLFNKIESGE</sequence>
<organism evidence="1 2">
    <name type="scientific">Methanobrevibacter thaueri</name>
    <dbReference type="NCBI Taxonomy" id="190975"/>
    <lineage>
        <taxon>Archaea</taxon>
        <taxon>Methanobacteriati</taxon>
        <taxon>Methanobacteriota</taxon>
        <taxon>Methanomada group</taxon>
        <taxon>Methanobacteria</taxon>
        <taxon>Methanobacteriales</taxon>
        <taxon>Methanobacteriaceae</taxon>
        <taxon>Methanobrevibacter</taxon>
    </lineage>
</organism>
<protein>
    <submittedName>
        <fullName evidence="1">Uncharacterized protein</fullName>
    </submittedName>
</protein>
<name>A0A315XJZ7_9EURY</name>
<evidence type="ECO:0000313" key="2">
    <source>
        <dbReference type="Proteomes" id="UP000251717"/>
    </source>
</evidence>
<dbReference type="Proteomes" id="UP000251717">
    <property type="component" value="Unassembled WGS sequence"/>
</dbReference>
<reference evidence="1 2" key="1">
    <citation type="submission" date="2017-03" db="EMBL/GenBank/DDBJ databases">
        <title>Genome sequence of Methanobrevibacter thaueri.</title>
        <authorList>
            <person name="Poehlein A."/>
            <person name="Seedorf H."/>
            <person name="Daniel R."/>
        </authorList>
    </citation>
    <scope>NUCLEOTIDE SEQUENCE [LARGE SCALE GENOMIC DNA]</scope>
    <source>
        <strain evidence="1 2">DSM 11995</strain>
    </source>
</reference>
<keyword evidence="2" id="KW-1185">Reference proteome</keyword>
<evidence type="ECO:0000313" key="1">
    <source>
        <dbReference type="EMBL" id="PWB85273.1"/>
    </source>
</evidence>
<dbReference type="EMBL" id="MZGS01000028">
    <property type="protein sequence ID" value="PWB85273.1"/>
    <property type="molecule type" value="Genomic_DNA"/>
</dbReference>